<name>A0AAX1TS36_9FUSO</name>
<dbReference type="AlphaFoldDB" id="A0AAX1TS36"/>
<sequence>MEKKIRITLLKQVMEIIGSDLDNFKITKNYLLNYIFEHMKNEKINDNFFFEGEKTVIQFNLNKRNLSTYYDFLQEKNIQVEADFIRKLIYKYANQSRKNRELFIFQSIIERLESAIKDKKIIKIHFKDRRTTSVLPFYIGSSKLELSNYLFCYDINEEKYRNYRISNIDTVFITKEVKILEDMKFVEKVIKDFDPFLSQGKEIKAILTPEGEKILKEVKLNRPEIISKKGNFYEFQCSEEKAKRYFTYFLDEIEILEPLSLREWFKNKYLNACKKYLDNSLFKK</sequence>
<dbReference type="RefSeq" id="WP_005976663.1">
    <property type="nucleotide sequence ID" value="NZ_BAABXY010000001.1"/>
</dbReference>
<dbReference type="GeneID" id="78455534"/>
<protein>
    <recommendedName>
        <fullName evidence="3">WYL domain-containing protein</fullName>
    </recommendedName>
</protein>
<gene>
    <name evidence="1" type="ORF">NCTC12112_00956</name>
</gene>
<accession>A0AAX1TS36</accession>
<dbReference type="PROSITE" id="PS52050">
    <property type="entry name" value="WYL"/>
    <property type="match status" value="1"/>
</dbReference>
<evidence type="ECO:0008006" key="3">
    <source>
        <dbReference type="Google" id="ProtNLM"/>
    </source>
</evidence>
<dbReference type="KEGG" id="ful:C4N20_11980"/>
<dbReference type="Proteomes" id="UP000249008">
    <property type="component" value="Chromosome 1"/>
</dbReference>
<dbReference type="EMBL" id="LS483487">
    <property type="protein sequence ID" value="SQJ00662.1"/>
    <property type="molecule type" value="Genomic_DNA"/>
</dbReference>
<organism evidence="1 2">
    <name type="scientific">Fusobacterium ulcerans</name>
    <dbReference type="NCBI Taxonomy" id="861"/>
    <lineage>
        <taxon>Bacteria</taxon>
        <taxon>Fusobacteriati</taxon>
        <taxon>Fusobacteriota</taxon>
        <taxon>Fusobacteriia</taxon>
        <taxon>Fusobacteriales</taxon>
        <taxon>Fusobacteriaceae</taxon>
        <taxon>Fusobacterium</taxon>
    </lineage>
</organism>
<evidence type="ECO:0000313" key="1">
    <source>
        <dbReference type="EMBL" id="SQJ00662.1"/>
    </source>
</evidence>
<evidence type="ECO:0000313" key="2">
    <source>
        <dbReference type="Proteomes" id="UP000249008"/>
    </source>
</evidence>
<reference evidence="1 2" key="1">
    <citation type="submission" date="2018-06" db="EMBL/GenBank/DDBJ databases">
        <authorList>
            <consortium name="Pathogen Informatics"/>
            <person name="Doyle S."/>
        </authorList>
    </citation>
    <scope>NUCLEOTIDE SEQUENCE [LARGE SCALE GENOMIC DNA]</scope>
    <source>
        <strain evidence="1 2">NCTC12112</strain>
    </source>
</reference>
<proteinExistence type="predicted"/>